<dbReference type="PANTHER" id="PTHR21301:SF11">
    <property type="entry name" value="GIY-YIG DOMAIN-CONTAINING PROTEIN"/>
    <property type="match status" value="1"/>
</dbReference>
<evidence type="ECO:0000313" key="1">
    <source>
        <dbReference type="EMBL" id="KAK2159567.1"/>
    </source>
</evidence>
<name>A0AAD9JUJ6_RIDPI</name>
<dbReference type="Proteomes" id="UP001209878">
    <property type="component" value="Unassembled WGS sequence"/>
</dbReference>
<dbReference type="PANTHER" id="PTHR21301">
    <property type="entry name" value="REVERSE TRANSCRIPTASE"/>
    <property type="match status" value="1"/>
</dbReference>
<proteinExistence type="predicted"/>
<keyword evidence="2" id="KW-1185">Reference proteome</keyword>
<gene>
    <name evidence="1" type="ORF">NP493_1706g00006</name>
</gene>
<dbReference type="AlphaFoldDB" id="A0AAD9JUJ6"/>
<protein>
    <submittedName>
        <fullName evidence="1">Uncharacterized protein</fullName>
    </submittedName>
</protein>
<reference evidence="1" key="1">
    <citation type="journal article" date="2023" name="Mol. Biol. Evol.">
        <title>Third-Generation Sequencing Reveals the Adaptive Role of the Epigenome in Three Deep-Sea Polychaetes.</title>
        <authorList>
            <person name="Perez M."/>
            <person name="Aroh O."/>
            <person name="Sun Y."/>
            <person name="Lan Y."/>
            <person name="Juniper S.K."/>
            <person name="Young C.R."/>
            <person name="Angers B."/>
            <person name="Qian P.Y."/>
        </authorList>
    </citation>
    <scope>NUCLEOTIDE SEQUENCE</scope>
    <source>
        <strain evidence="1">R07B-5</strain>
    </source>
</reference>
<sequence>MNRCEPITTEEADKKGEVKHLIGALRICGCPSWALKKVPDNAKEKIKTNSRTQKNYRSQVDIPYVEGVSERVHRVMKKYGVATAMRPYTTLRRLLVHSKHKVEFTEQCELVYQTPCKDCGAEYIREIGRLLKPRLDEHRKDVDNTLTMRNTQGAGKR</sequence>
<organism evidence="1 2">
    <name type="scientific">Ridgeia piscesae</name>
    <name type="common">Tubeworm</name>
    <dbReference type="NCBI Taxonomy" id="27915"/>
    <lineage>
        <taxon>Eukaryota</taxon>
        <taxon>Metazoa</taxon>
        <taxon>Spiralia</taxon>
        <taxon>Lophotrochozoa</taxon>
        <taxon>Annelida</taxon>
        <taxon>Polychaeta</taxon>
        <taxon>Sedentaria</taxon>
        <taxon>Canalipalpata</taxon>
        <taxon>Sabellida</taxon>
        <taxon>Siboglinidae</taxon>
        <taxon>Ridgeia</taxon>
    </lineage>
</organism>
<dbReference type="EMBL" id="JAODUO010001706">
    <property type="protein sequence ID" value="KAK2159567.1"/>
    <property type="molecule type" value="Genomic_DNA"/>
</dbReference>
<evidence type="ECO:0000313" key="2">
    <source>
        <dbReference type="Proteomes" id="UP001209878"/>
    </source>
</evidence>
<comment type="caution">
    <text evidence="1">The sequence shown here is derived from an EMBL/GenBank/DDBJ whole genome shotgun (WGS) entry which is preliminary data.</text>
</comment>
<accession>A0AAD9JUJ6</accession>